<protein>
    <recommendedName>
        <fullName evidence="4">HTH asnC-type domain-containing protein</fullName>
    </recommendedName>
</protein>
<dbReference type="InterPro" id="IPR019888">
    <property type="entry name" value="Tscrpt_reg_AsnC-like"/>
</dbReference>
<accession>A0A1B1K8C0</accession>
<feature type="domain" description="HTH asnC-type" evidence="4">
    <location>
        <begin position="8"/>
        <end position="48"/>
    </location>
</feature>
<dbReference type="GO" id="GO:0005829">
    <property type="term" value="C:cytosol"/>
    <property type="evidence" value="ECO:0007669"/>
    <property type="project" value="TreeGrafter"/>
</dbReference>
<dbReference type="PANTHER" id="PTHR30154">
    <property type="entry name" value="LEUCINE-RESPONSIVE REGULATORY PROTEIN"/>
    <property type="match status" value="1"/>
</dbReference>
<keyword evidence="3" id="KW-0804">Transcription</keyword>
<dbReference type="AlphaFoldDB" id="A0A1B1K8C0"/>
<evidence type="ECO:0000259" key="4">
    <source>
        <dbReference type="Pfam" id="PF13404"/>
    </source>
</evidence>
<dbReference type="SUPFAM" id="SSF46785">
    <property type="entry name" value="Winged helix' DNA-binding domain"/>
    <property type="match status" value="1"/>
</dbReference>
<dbReference type="InterPro" id="IPR000485">
    <property type="entry name" value="AsnC-type_HTH_dom"/>
</dbReference>
<dbReference type="RefSeq" id="WP_065491484.1">
    <property type="nucleotide sequence ID" value="NZ_CP009111.1"/>
</dbReference>
<keyword evidence="1" id="KW-0805">Transcription regulation</keyword>
<reference evidence="5 6" key="1">
    <citation type="submission" date="2014-07" db="EMBL/GenBank/DDBJ databases">
        <authorList>
            <person name="Zhang J.E."/>
            <person name="Yang H."/>
            <person name="Guo J."/>
            <person name="Deng Z."/>
            <person name="Luo H."/>
            <person name="Luo M."/>
            <person name="Zhao B."/>
        </authorList>
    </citation>
    <scope>NUCLEOTIDE SEQUENCE [LARGE SCALE GENOMIC DNA]</scope>
    <source>
        <strain evidence="5 6">1CP</strain>
    </source>
</reference>
<dbReference type="InterPro" id="IPR036388">
    <property type="entry name" value="WH-like_DNA-bd_sf"/>
</dbReference>
<evidence type="ECO:0000313" key="5">
    <source>
        <dbReference type="EMBL" id="ANS28870.1"/>
    </source>
</evidence>
<evidence type="ECO:0000256" key="2">
    <source>
        <dbReference type="ARBA" id="ARBA00023125"/>
    </source>
</evidence>
<name>A0A1B1K8C0_RHOOP</name>
<dbReference type="GO" id="GO:0043565">
    <property type="term" value="F:sequence-specific DNA binding"/>
    <property type="evidence" value="ECO:0007669"/>
    <property type="project" value="InterPro"/>
</dbReference>
<dbReference type="PATRIC" id="fig|37919.13.peg.4412"/>
<dbReference type="GO" id="GO:0043200">
    <property type="term" value="P:response to amino acid"/>
    <property type="evidence" value="ECO:0007669"/>
    <property type="project" value="TreeGrafter"/>
</dbReference>
<dbReference type="PRINTS" id="PR00033">
    <property type="entry name" value="HTHASNC"/>
</dbReference>
<evidence type="ECO:0000256" key="3">
    <source>
        <dbReference type="ARBA" id="ARBA00023163"/>
    </source>
</evidence>
<dbReference type="Gene3D" id="1.10.10.10">
    <property type="entry name" value="Winged helix-like DNA-binding domain superfamily/Winged helix DNA-binding domain"/>
    <property type="match status" value="1"/>
</dbReference>
<dbReference type="SMART" id="SM00344">
    <property type="entry name" value="HTH_ASNC"/>
    <property type="match status" value="1"/>
</dbReference>
<keyword evidence="2" id="KW-0238">DNA-binding</keyword>
<dbReference type="InterPro" id="IPR036390">
    <property type="entry name" value="WH_DNA-bd_sf"/>
</dbReference>
<sequence length="135" mass="14562">MPTGSTVDSIDAKILKAQTEDSRAAVIALADMTSLSRNTVQARLSKLEKQGVLHPFERRIDLVALGYPLTAFILTGVTQRKLTPIAESMDGIPKAIEVRGRGGVTDVLIHIDGVEQTTTALVKPQLAYRLNSPLV</sequence>
<dbReference type="Pfam" id="PF13404">
    <property type="entry name" value="HTH_AsnC-type"/>
    <property type="match status" value="1"/>
</dbReference>
<evidence type="ECO:0000256" key="1">
    <source>
        <dbReference type="ARBA" id="ARBA00023015"/>
    </source>
</evidence>
<dbReference type="Proteomes" id="UP000186108">
    <property type="component" value="Chromosome"/>
</dbReference>
<dbReference type="PANTHER" id="PTHR30154:SF34">
    <property type="entry name" value="TRANSCRIPTIONAL REGULATOR AZLB"/>
    <property type="match status" value="1"/>
</dbReference>
<organism evidence="5 6">
    <name type="scientific">Rhodococcus opacus</name>
    <name type="common">Nocardia opaca</name>
    <dbReference type="NCBI Taxonomy" id="37919"/>
    <lineage>
        <taxon>Bacteria</taxon>
        <taxon>Bacillati</taxon>
        <taxon>Actinomycetota</taxon>
        <taxon>Actinomycetes</taxon>
        <taxon>Mycobacteriales</taxon>
        <taxon>Nocardiaceae</taxon>
        <taxon>Rhodococcus</taxon>
    </lineage>
</organism>
<gene>
    <name evidence="5" type="ORF">R1CP_20960</name>
</gene>
<evidence type="ECO:0000313" key="6">
    <source>
        <dbReference type="Proteomes" id="UP000186108"/>
    </source>
</evidence>
<dbReference type="EMBL" id="CP009111">
    <property type="protein sequence ID" value="ANS28870.1"/>
    <property type="molecule type" value="Genomic_DNA"/>
</dbReference>
<proteinExistence type="predicted"/>